<name>A0A4Y3KS62_9CELL</name>
<evidence type="ECO:0000256" key="2">
    <source>
        <dbReference type="SAM" id="SignalP"/>
    </source>
</evidence>
<feature type="region of interest" description="Disordered" evidence="1">
    <location>
        <begin position="38"/>
        <end position="81"/>
    </location>
</feature>
<dbReference type="Proteomes" id="UP000317046">
    <property type="component" value="Unassembled WGS sequence"/>
</dbReference>
<keyword evidence="5" id="KW-1185">Reference proteome</keyword>
<protein>
    <recommendedName>
        <fullName evidence="3">Peptidoglycan binding-like domain-containing protein</fullName>
    </recommendedName>
</protein>
<evidence type="ECO:0000259" key="3">
    <source>
        <dbReference type="Pfam" id="PF01471"/>
    </source>
</evidence>
<dbReference type="InterPro" id="IPR036366">
    <property type="entry name" value="PGBDSf"/>
</dbReference>
<feature type="compositionally biased region" description="Low complexity" evidence="1">
    <location>
        <begin position="45"/>
        <end position="56"/>
    </location>
</feature>
<keyword evidence="2" id="KW-0732">Signal</keyword>
<evidence type="ECO:0000256" key="1">
    <source>
        <dbReference type="SAM" id="MobiDB-lite"/>
    </source>
</evidence>
<gene>
    <name evidence="4" type="ORF">CCE01nite_08210</name>
</gene>
<feature type="chain" id="PRO_5038422390" description="Peptidoglycan binding-like domain-containing protein" evidence="2">
    <location>
        <begin position="31"/>
        <end position="491"/>
    </location>
</feature>
<proteinExistence type="predicted"/>
<dbReference type="Pfam" id="PF01471">
    <property type="entry name" value="PG_binding_1"/>
    <property type="match status" value="2"/>
</dbReference>
<dbReference type="SUPFAM" id="SSF47090">
    <property type="entry name" value="PGBD-like"/>
    <property type="match status" value="2"/>
</dbReference>
<accession>A0A4Y3KS62</accession>
<dbReference type="EMBL" id="BJLR01000009">
    <property type="protein sequence ID" value="GEA86872.1"/>
    <property type="molecule type" value="Genomic_DNA"/>
</dbReference>
<feature type="signal peptide" evidence="2">
    <location>
        <begin position="1"/>
        <end position="30"/>
    </location>
</feature>
<reference evidence="4" key="1">
    <citation type="submission" date="2019-06" db="EMBL/GenBank/DDBJ databases">
        <title>Whole genome shotgun sequence of Cellulomonas cellasea NBRC 3753.</title>
        <authorList>
            <person name="Hosoyama A."/>
            <person name="Uohara A."/>
            <person name="Ohji S."/>
            <person name="Ichikawa N."/>
        </authorList>
    </citation>
    <scope>NUCLEOTIDE SEQUENCE [LARGE SCALE GENOMIC DNA]</scope>
    <source>
        <strain evidence="4">NBRC 3753</strain>
    </source>
</reference>
<dbReference type="InterPro" id="IPR036365">
    <property type="entry name" value="PGBD-like_sf"/>
</dbReference>
<dbReference type="Gene3D" id="1.10.101.10">
    <property type="entry name" value="PGBD-like superfamily/PGBD"/>
    <property type="match status" value="2"/>
</dbReference>
<feature type="domain" description="Peptidoglycan binding-like" evidence="3">
    <location>
        <begin position="370"/>
        <end position="406"/>
    </location>
</feature>
<feature type="domain" description="Peptidoglycan binding-like" evidence="3">
    <location>
        <begin position="452"/>
        <end position="488"/>
    </location>
</feature>
<dbReference type="InterPro" id="IPR002477">
    <property type="entry name" value="Peptidoglycan-bd-like"/>
</dbReference>
<organism evidence="4 5">
    <name type="scientific">Cellulomonas cellasea</name>
    <dbReference type="NCBI Taxonomy" id="43670"/>
    <lineage>
        <taxon>Bacteria</taxon>
        <taxon>Bacillati</taxon>
        <taxon>Actinomycetota</taxon>
        <taxon>Actinomycetes</taxon>
        <taxon>Micrococcales</taxon>
        <taxon>Cellulomonadaceae</taxon>
        <taxon>Cellulomonas</taxon>
    </lineage>
</organism>
<comment type="caution">
    <text evidence="4">The sequence shown here is derived from an EMBL/GenBank/DDBJ whole genome shotgun (WGS) entry which is preliminary data.</text>
</comment>
<dbReference type="AlphaFoldDB" id="A0A4Y3KS62"/>
<evidence type="ECO:0000313" key="4">
    <source>
        <dbReference type="EMBL" id="GEA86872.1"/>
    </source>
</evidence>
<evidence type="ECO:0000313" key="5">
    <source>
        <dbReference type="Proteomes" id="UP000317046"/>
    </source>
</evidence>
<sequence>MSARLSAPRARRLVAAGVVATVLTAGSVGAAVAAPVDGPVESGVEAPAAPDAPAEETPVTDSPVAEVPSEEAPTDQAPADEAPVVDAPVDEPVVDAPVDEPVVDAPTEEPVVEAPVDEVPVEEAPADVEVVAPTAVDATVELTAGETVEVDLDDHVLPGTGAIESIDAWGWPLELEADYDETTHVLTMSPWQGGTHTVEFQASALTPGANGQDERSGIGTLTVVVADAVDPVISWLETPAASTTSTTARFSVAVDPGEFVLGYVVDLHPEAQSASPVMVEGSTFEVTGLSVGRHTIRVVVERGAGWSALDYAWDVVATGAPAAPAAPPAAAPAAPVLSPDAIPASVVRAGLRRGAVGESVAIIQRVVGVEADGRFGAATRAAVIAFQRAHGLVPDGIVGPLTWAAIVDVANGGTGSAPAAATSIPAAQIARGISRGAVGSSVSVIQRIVGANPDGRFGPRTQAAVRAWQKAHGLVADGIVGRLTWAAMVAR</sequence>